<dbReference type="InterPro" id="IPR024253">
    <property type="entry name" value="Phosducin_thioredoxin-like_dom"/>
</dbReference>
<feature type="region of interest" description="Disordered" evidence="2">
    <location>
        <begin position="221"/>
        <end position="242"/>
    </location>
</feature>
<evidence type="ECO:0000259" key="3">
    <source>
        <dbReference type="Pfam" id="PF02114"/>
    </source>
</evidence>
<reference evidence="5" key="1">
    <citation type="submission" date="2025-08" db="UniProtKB">
        <authorList>
            <consortium name="RefSeq"/>
        </authorList>
    </citation>
    <scope>IDENTIFICATION</scope>
</reference>
<dbReference type="PANTHER" id="PTHR45809:SF3">
    <property type="entry name" value="VIRAL IAP-ASSOCIATED FACTOR HOMOLOG"/>
    <property type="match status" value="1"/>
</dbReference>
<dbReference type="CDD" id="cd02988">
    <property type="entry name" value="Phd_like_VIAF"/>
    <property type="match status" value="1"/>
</dbReference>
<sequence>MQDPNADTEWNDVLRSKGILPPKQEAEITEEQIQQILDQTIQEKENKSKGKSYEDMDLDELDEFEDEEDERVLLQYRQQRINEMKKLQEKSRFGDVREISAEDYTTHVNKAGEGVWVVLHLYKSGIPLSALINQFFYELAAKFPSTKFLKSVSSTCIPNFPDKNLPTIFIYYEGEMKKQFIGPHTFGGMNLKKDELEWMLSEIGAVKTTLEEDPRKKIVDMMESAVRDSRARNDSDSDDNDW</sequence>
<dbReference type="PANTHER" id="PTHR45809">
    <property type="entry name" value="VIRAL IAP-ASSOCIATED FACTOR HOMOLOG"/>
    <property type="match status" value="1"/>
</dbReference>
<comment type="similarity">
    <text evidence="1">Belongs to the phosducin family.</text>
</comment>
<feature type="compositionally biased region" description="Basic and acidic residues" evidence="2">
    <location>
        <begin position="221"/>
        <end position="235"/>
    </location>
</feature>
<accession>A0ABM1E541</accession>
<proteinExistence type="inferred from homology"/>
<dbReference type="RefSeq" id="XP_014667312.1">
    <property type="nucleotide sequence ID" value="XM_014811826.1"/>
</dbReference>
<evidence type="ECO:0000256" key="2">
    <source>
        <dbReference type="SAM" id="MobiDB-lite"/>
    </source>
</evidence>
<dbReference type="InterPro" id="IPR036249">
    <property type="entry name" value="Thioredoxin-like_sf"/>
</dbReference>
<feature type="domain" description="Phosducin" evidence="3">
    <location>
        <begin position="37"/>
        <end position="205"/>
    </location>
</feature>
<feature type="region of interest" description="Disordered" evidence="2">
    <location>
        <begin position="1"/>
        <end position="25"/>
    </location>
</feature>
<evidence type="ECO:0000256" key="1">
    <source>
        <dbReference type="ARBA" id="ARBA00009686"/>
    </source>
</evidence>
<organism evidence="4 5">
    <name type="scientific">Priapulus caudatus</name>
    <name type="common">Priapulid worm</name>
    <dbReference type="NCBI Taxonomy" id="37621"/>
    <lineage>
        <taxon>Eukaryota</taxon>
        <taxon>Metazoa</taxon>
        <taxon>Ecdysozoa</taxon>
        <taxon>Scalidophora</taxon>
        <taxon>Priapulida</taxon>
        <taxon>Priapulimorpha</taxon>
        <taxon>Priapulimorphida</taxon>
        <taxon>Priapulidae</taxon>
        <taxon>Priapulus</taxon>
    </lineage>
</organism>
<dbReference type="Pfam" id="PF02114">
    <property type="entry name" value="Phosducin"/>
    <property type="match status" value="1"/>
</dbReference>
<evidence type="ECO:0000313" key="5">
    <source>
        <dbReference type="RefSeq" id="XP_014667312.1"/>
    </source>
</evidence>
<dbReference type="GeneID" id="106808909"/>
<dbReference type="SUPFAM" id="SSF52833">
    <property type="entry name" value="Thioredoxin-like"/>
    <property type="match status" value="1"/>
</dbReference>
<dbReference type="InterPro" id="IPR051498">
    <property type="entry name" value="Phosducin-like_chap/apop_reg"/>
</dbReference>
<gene>
    <name evidence="5" type="primary">LOC106808909</name>
</gene>
<dbReference type="Proteomes" id="UP000695022">
    <property type="component" value="Unplaced"/>
</dbReference>
<evidence type="ECO:0000313" key="4">
    <source>
        <dbReference type="Proteomes" id="UP000695022"/>
    </source>
</evidence>
<name>A0ABM1E541_PRICU</name>
<protein>
    <submittedName>
        <fullName evidence="5">Phosducin-like protein 3</fullName>
    </submittedName>
</protein>
<keyword evidence="4" id="KW-1185">Reference proteome</keyword>
<dbReference type="Gene3D" id="3.40.30.10">
    <property type="entry name" value="Glutaredoxin"/>
    <property type="match status" value="1"/>
</dbReference>